<reference evidence="2 4" key="2">
    <citation type="submission" date="2016-05" db="EMBL/GenBank/DDBJ databases">
        <authorList>
            <person name="Prochazka B."/>
            <person name="Indra A."/>
            <person name="Hasenberger P."/>
            <person name="Blaschitz M."/>
            <person name="Wagner L."/>
            <person name="Wewalka G."/>
            <person name="Sorschag S."/>
            <person name="Schmid D."/>
            <person name="Ruppitsch W."/>
        </authorList>
    </citation>
    <scope>NUCLEOTIDE SEQUENCE [LARGE SCALE GENOMIC DNA]</scope>
    <source>
        <strain evidence="2 4">974010_12</strain>
    </source>
</reference>
<dbReference type="Proteomes" id="UP000054715">
    <property type="component" value="Unassembled WGS sequence"/>
</dbReference>
<name>A0A0W0UJU6_9GAMM</name>
<proteinExistence type="predicted"/>
<dbReference type="STRING" id="455.Ljam_2191"/>
<organism evidence="1 3">
    <name type="scientific">Legionella jamestowniensis</name>
    <dbReference type="NCBI Taxonomy" id="455"/>
    <lineage>
        <taxon>Bacteria</taxon>
        <taxon>Pseudomonadati</taxon>
        <taxon>Pseudomonadota</taxon>
        <taxon>Gammaproteobacteria</taxon>
        <taxon>Legionellales</taxon>
        <taxon>Legionellaceae</taxon>
        <taxon>Legionella</taxon>
    </lineage>
</organism>
<comment type="caution">
    <text evidence="1">The sequence shown here is derived from an EMBL/GenBank/DDBJ whole genome shotgun (WGS) entry which is preliminary data.</text>
</comment>
<dbReference type="EMBL" id="LNYG01000013">
    <property type="protein sequence ID" value="KTD07996.1"/>
    <property type="molecule type" value="Genomic_DNA"/>
</dbReference>
<dbReference type="AlphaFoldDB" id="A0A0W0UJU6"/>
<keyword evidence="4" id="KW-1185">Reference proteome</keyword>
<evidence type="ECO:0000313" key="4">
    <source>
        <dbReference type="Proteomes" id="UP000093336"/>
    </source>
</evidence>
<gene>
    <name evidence="2" type="ORF">A8135_03240</name>
    <name evidence="1" type="ORF">Ljam_2191</name>
</gene>
<evidence type="ECO:0000313" key="3">
    <source>
        <dbReference type="Proteomes" id="UP000054715"/>
    </source>
</evidence>
<dbReference type="InterPro" id="IPR038498">
    <property type="entry name" value="OspF/SpvC_sf"/>
</dbReference>
<evidence type="ECO:0000313" key="1">
    <source>
        <dbReference type="EMBL" id="KTD07996.1"/>
    </source>
</evidence>
<evidence type="ECO:0000313" key="2">
    <source>
        <dbReference type="EMBL" id="OCH97286.1"/>
    </source>
</evidence>
<protein>
    <submittedName>
        <fullName evidence="1">Uncharacterized protein</fullName>
    </submittedName>
</protein>
<reference evidence="1 3" key="1">
    <citation type="submission" date="2015-11" db="EMBL/GenBank/DDBJ databases">
        <title>Genomic analysis of 38 Legionella species identifies large and diverse effector repertoires.</title>
        <authorList>
            <person name="Burstein D."/>
            <person name="Amaro F."/>
            <person name="Zusman T."/>
            <person name="Lifshitz Z."/>
            <person name="Cohen O."/>
            <person name="Gilbert J.A."/>
            <person name="Pupko T."/>
            <person name="Shuman H.A."/>
            <person name="Segal G."/>
        </authorList>
    </citation>
    <scope>NUCLEOTIDE SEQUENCE [LARGE SCALE GENOMIC DNA]</scope>
    <source>
        <strain evidence="1 3">JA-26-G1-E2</strain>
    </source>
</reference>
<sequence>MLNRARKAKVKNALRLFTGMQFTLYILPGLEKQCQDMLEEIEVHLVNEKIKAGTVHPTDRRIGVYSSIRHPGKTYYHKATDPKLETYNPDNIDDPFSFLKNAFFHGNHAR</sequence>
<dbReference type="Gene3D" id="3.30.2430.10">
    <property type="entry name" value="phosphothreonine lyase"/>
    <property type="match status" value="1"/>
</dbReference>
<dbReference type="EMBL" id="LYOZ01000045">
    <property type="protein sequence ID" value="OCH97286.1"/>
    <property type="molecule type" value="Genomic_DNA"/>
</dbReference>
<dbReference type="Proteomes" id="UP000093336">
    <property type="component" value="Unassembled WGS sequence"/>
</dbReference>
<dbReference type="PATRIC" id="fig|455.5.peg.2310"/>
<accession>A0A0W0UJU6</accession>